<accession>A0A7Z0AZJ0</accession>
<dbReference type="Proteomes" id="UP000572540">
    <property type="component" value="Unassembled WGS sequence"/>
</dbReference>
<organism evidence="1 2">
    <name type="scientific">Paraburkholderia bryophila</name>
    <dbReference type="NCBI Taxonomy" id="420952"/>
    <lineage>
        <taxon>Bacteria</taxon>
        <taxon>Pseudomonadati</taxon>
        <taxon>Pseudomonadota</taxon>
        <taxon>Betaproteobacteria</taxon>
        <taxon>Burkholderiales</taxon>
        <taxon>Burkholderiaceae</taxon>
        <taxon>Paraburkholderia</taxon>
    </lineage>
</organism>
<reference evidence="1 2" key="1">
    <citation type="submission" date="2020-07" db="EMBL/GenBank/DDBJ databases">
        <title>Exploring microbial biodiversity for novel pathways involved in the catabolism of aromatic compounds derived from lignin.</title>
        <authorList>
            <person name="Elkins J."/>
        </authorList>
    </citation>
    <scope>NUCLEOTIDE SEQUENCE [LARGE SCALE GENOMIC DNA]</scope>
    <source>
        <strain evidence="1 2">H2C3B</strain>
    </source>
</reference>
<gene>
    <name evidence="1" type="ORF">GGD41_002954</name>
</gene>
<dbReference type="EMBL" id="JACCAU010000001">
    <property type="protein sequence ID" value="NYH15726.1"/>
    <property type="molecule type" value="Genomic_DNA"/>
</dbReference>
<protein>
    <submittedName>
        <fullName evidence="1">Uncharacterized protein</fullName>
    </submittedName>
</protein>
<comment type="caution">
    <text evidence="1">The sequence shown here is derived from an EMBL/GenBank/DDBJ whole genome shotgun (WGS) entry which is preliminary data.</text>
</comment>
<name>A0A7Z0AZJ0_9BURK</name>
<evidence type="ECO:0000313" key="1">
    <source>
        <dbReference type="EMBL" id="NYH15726.1"/>
    </source>
</evidence>
<sequence length="30" mass="2839">MSAAPTGSASARHALLICKAGVTIAASPDA</sequence>
<dbReference type="AlphaFoldDB" id="A0A7Z0AZJ0"/>
<evidence type="ECO:0000313" key="2">
    <source>
        <dbReference type="Proteomes" id="UP000572540"/>
    </source>
</evidence>
<proteinExistence type="predicted"/>